<keyword evidence="3" id="KW-0731">Sigma factor</keyword>
<feature type="domain" description="RNA polymerase sigma-70 region 4" evidence="6">
    <location>
        <begin position="130"/>
        <end position="176"/>
    </location>
</feature>
<dbReference type="InterPro" id="IPR036388">
    <property type="entry name" value="WH-like_DNA-bd_sf"/>
</dbReference>
<proteinExistence type="inferred from homology"/>
<dbReference type="AlphaFoldDB" id="W7UZR2"/>
<keyword evidence="4" id="KW-0238">DNA-binding</keyword>
<evidence type="ECO:0000313" key="7">
    <source>
        <dbReference type="EMBL" id="EWM54250.1"/>
    </source>
</evidence>
<name>W7UZR2_RUMFL</name>
<dbReference type="EMBL" id="ATAX01000016">
    <property type="protein sequence ID" value="EWM54250.1"/>
    <property type="molecule type" value="Genomic_DNA"/>
</dbReference>
<evidence type="ECO:0000259" key="6">
    <source>
        <dbReference type="Pfam" id="PF04545"/>
    </source>
</evidence>
<evidence type="ECO:0000256" key="1">
    <source>
        <dbReference type="ARBA" id="ARBA00010641"/>
    </source>
</evidence>
<accession>W7UZR2</accession>
<dbReference type="SUPFAM" id="SSF88659">
    <property type="entry name" value="Sigma3 and sigma4 domains of RNA polymerase sigma factors"/>
    <property type="match status" value="1"/>
</dbReference>
<dbReference type="Gene3D" id="1.10.10.10">
    <property type="entry name" value="Winged helix-like DNA-binding domain superfamily/Winged helix DNA-binding domain"/>
    <property type="match status" value="1"/>
</dbReference>
<dbReference type="InterPro" id="IPR039425">
    <property type="entry name" value="RNA_pol_sigma-70-like"/>
</dbReference>
<gene>
    <name evidence="7" type="ORF">RF007C_11610</name>
</gene>
<dbReference type="InterPro" id="IPR013324">
    <property type="entry name" value="RNA_pol_sigma_r3/r4-like"/>
</dbReference>
<evidence type="ECO:0000313" key="8">
    <source>
        <dbReference type="Proteomes" id="UP000019365"/>
    </source>
</evidence>
<dbReference type="RefSeq" id="WP_037297619.1">
    <property type="nucleotide sequence ID" value="NZ_ATAX01000016.1"/>
</dbReference>
<dbReference type="OrthoDB" id="2678696at2"/>
<sequence length="186" mass="21076">MTDSEITELMKNSPQQGHRALFDEYYSYVYAISVNILRGPASQEDIEECVIDAFASVIKKFDISSVTALKPFIGTVAKNKAISMRRSLTAKAGIIISIDSEEFREPASDECIDRNAENSVMTELLLQRIKELGEPDSTIIIQKYFYERNAKEIGRMIGMKHATVRMRCARAVKKLRSLLEDSDKEE</sequence>
<dbReference type="InterPro" id="IPR013325">
    <property type="entry name" value="RNA_pol_sigma_r2"/>
</dbReference>
<evidence type="ECO:0000256" key="4">
    <source>
        <dbReference type="ARBA" id="ARBA00023125"/>
    </source>
</evidence>
<dbReference type="GO" id="GO:0016987">
    <property type="term" value="F:sigma factor activity"/>
    <property type="evidence" value="ECO:0007669"/>
    <property type="project" value="UniProtKB-KW"/>
</dbReference>
<dbReference type="InterPro" id="IPR007630">
    <property type="entry name" value="RNA_pol_sigma70_r4"/>
</dbReference>
<evidence type="ECO:0000256" key="2">
    <source>
        <dbReference type="ARBA" id="ARBA00023015"/>
    </source>
</evidence>
<dbReference type="GO" id="GO:0006352">
    <property type="term" value="P:DNA-templated transcription initiation"/>
    <property type="evidence" value="ECO:0007669"/>
    <property type="project" value="InterPro"/>
</dbReference>
<dbReference type="InterPro" id="IPR014284">
    <property type="entry name" value="RNA_pol_sigma-70_dom"/>
</dbReference>
<reference evidence="7 8" key="1">
    <citation type="journal article" date="2014" name="PLoS ONE">
        <title>Rumen cellulosomics: divergent fiber-degrading strategies revealed by comparative genome-wide analysis of six ruminococcal strains.</title>
        <authorList>
            <person name="Dassa B."/>
            <person name="Borovok I."/>
            <person name="Ruimy-Israeli V."/>
            <person name="Lamed R."/>
            <person name="Flint H.J."/>
            <person name="Duncan S.H."/>
            <person name="Henrissat B."/>
            <person name="Coutinho P."/>
            <person name="Morrison M."/>
            <person name="Mosoni P."/>
            <person name="Yeoman C.J."/>
            <person name="White B.A."/>
            <person name="Bayer E.A."/>
        </authorList>
    </citation>
    <scope>NUCLEOTIDE SEQUENCE [LARGE SCALE GENOMIC DNA]</scope>
    <source>
        <strain evidence="7 8">007c</strain>
    </source>
</reference>
<dbReference type="GO" id="GO:0003677">
    <property type="term" value="F:DNA binding"/>
    <property type="evidence" value="ECO:0007669"/>
    <property type="project" value="UniProtKB-KW"/>
</dbReference>
<comment type="similarity">
    <text evidence="1">Belongs to the sigma-70 factor family. ECF subfamily.</text>
</comment>
<dbReference type="Proteomes" id="UP000019365">
    <property type="component" value="Unassembled WGS sequence"/>
</dbReference>
<evidence type="ECO:0000256" key="3">
    <source>
        <dbReference type="ARBA" id="ARBA00023082"/>
    </source>
</evidence>
<keyword evidence="5" id="KW-0804">Transcription</keyword>
<evidence type="ECO:0000256" key="5">
    <source>
        <dbReference type="ARBA" id="ARBA00023163"/>
    </source>
</evidence>
<dbReference type="SUPFAM" id="SSF88946">
    <property type="entry name" value="Sigma2 domain of RNA polymerase sigma factors"/>
    <property type="match status" value="1"/>
</dbReference>
<keyword evidence="2" id="KW-0805">Transcription regulation</keyword>
<dbReference type="PANTHER" id="PTHR43133:SF8">
    <property type="entry name" value="RNA POLYMERASE SIGMA FACTOR HI_1459-RELATED"/>
    <property type="match status" value="1"/>
</dbReference>
<dbReference type="Gene3D" id="1.10.1740.10">
    <property type="match status" value="1"/>
</dbReference>
<dbReference type="PANTHER" id="PTHR43133">
    <property type="entry name" value="RNA POLYMERASE ECF-TYPE SIGMA FACTO"/>
    <property type="match status" value="1"/>
</dbReference>
<keyword evidence="8" id="KW-1185">Reference proteome</keyword>
<dbReference type="eggNOG" id="COG1595">
    <property type="taxonomic scope" value="Bacteria"/>
</dbReference>
<dbReference type="Pfam" id="PF04545">
    <property type="entry name" value="Sigma70_r4"/>
    <property type="match status" value="1"/>
</dbReference>
<organism evidence="7 8">
    <name type="scientific">Ruminococcus flavefaciens 007c</name>
    <dbReference type="NCBI Taxonomy" id="1341157"/>
    <lineage>
        <taxon>Bacteria</taxon>
        <taxon>Bacillati</taxon>
        <taxon>Bacillota</taxon>
        <taxon>Clostridia</taxon>
        <taxon>Eubacteriales</taxon>
        <taxon>Oscillospiraceae</taxon>
        <taxon>Ruminococcus</taxon>
    </lineage>
</organism>
<dbReference type="PATRIC" id="fig|1341157.4.peg.912"/>
<protein>
    <recommendedName>
        <fullName evidence="6">RNA polymerase sigma-70 region 4 domain-containing protein</fullName>
    </recommendedName>
</protein>
<comment type="caution">
    <text evidence="7">The sequence shown here is derived from an EMBL/GenBank/DDBJ whole genome shotgun (WGS) entry which is preliminary data.</text>
</comment>
<dbReference type="NCBIfam" id="TIGR02937">
    <property type="entry name" value="sigma70-ECF"/>
    <property type="match status" value="1"/>
</dbReference>